<keyword evidence="1" id="KW-0472">Membrane</keyword>
<proteinExistence type="predicted"/>
<gene>
    <name evidence="2" type="ORF">SO3561_03013</name>
</gene>
<keyword evidence="1" id="KW-0812">Transmembrane</keyword>
<dbReference type="RefSeq" id="WP_067371224.1">
    <property type="nucleotide sequence ID" value="NZ_BDQI01000005.1"/>
</dbReference>
<comment type="caution">
    <text evidence="2">The sequence shown here is derived from an EMBL/GenBank/DDBJ whole genome shotgun (WGS) entry which is preliminary data.</text>
</comment>
<sequence>MVYLLLLLVPGGLVAAFAFIGYGFGTLGRIGLRRADRMVWLRAVAALMGAATAVLYVWGLVHLVGAVMDVRENGADSELLRPCRTPGWEERAQDPGSADYTVRYLPIRFVCESEDGEGHVTDAVPGYLNPSVLGFALAGAGCAGAARLVSRRPGPRATREPSH</sequence>
<dbReference type="AlphaFoldDB" id="A0A250VBI7"/>
<organism evidence="2 3">
    <name type="scientific">Streptomyces olivochromogenes</name>
    <dbReference type="NCBI Taxonomy" id="1963"/>
    <lineage>
        <taxon>Bacteria</taxon>
        <taxon>Bacillati</taxon>
        <taxon>Actinomycetota</taxon>
        <taxon>Actinomycetes</taxon>
        <taxon>Kitasatosporales</taxon>
        <taxon>Streptomycetaceae</taxon>
        <taxon>Streptomyces</taxon>
    </lineage>
</organism>
<feature type="transmembrane region" description="Helical" evidence="1">
    <location>
        <begin position="6"/>
        <end position="27"/>
    </location>
</feature>
<feature type="transmembrane region" description="Helical" evidence="1">
    <location>
        <begin position="39"/>
        <end position="61"/>
    </location>
</feature>
<evidence type="ECO:0000256" key="1">
    <source>
        <dbReference type="SAM" id="Phobius"/>
    </source>
</evidence>
<protein>
    <submittedName>
        <fullName evidence="2">Uncharacterized protein</fullName>
    </submittedName>
</protein>
<keyword evidence="1" id="KW-1133">Transmembrane helix</keyword>
<evidence type="ECO:0000313" key="3">
    <source>
        <dbReference type="Proteomes" id="UP000217446"/>
    </source>
</evidence>
<name>A0A250VBI7_STROL</name>
<feature type="transmembrane region" description="Helical" evidence="1">
    <location>
        <begin position="132"/>
        <end position="149"/>
    </location>
</feature>
<reference evidence="3" key="1">
    <citation type="submission" date="2017-05" db="EMBL/GenBank/DDBJ databases">
        <title>Streptomyces olivochromogenes NBRC 3561 whole genome shotgun sequence.</title>
        <authorList>
            <person name="Dohra H."/>
            <person name="Kodani S."/>
        </authorList>
    </citation>
    <scope>NUCLEOTIDE SEQUENCE [LARGE SCALE GENOMIC DNA]</scope>
    <source>
        <strain evidence="3">NBRC 3561</strain>
    </source>
</reference>
<evidence type="ECO:0000313" key="2">
    <source>
        <dbReference type="EMBL" id="GAX51511.1"/>
    </source>
</evidence>
<accession>A0A250VBI7</accession>
<dbReference type="EMBL" id="BDQI01000005">
    <property type="protein sequence ID" value="GAX51511.1"/>
    <property type="molecule type" value="Genomic_DNA"/>
</dbReference>
<keyword evidence="3" id="KW-1185">Reference proteome</keyword>
<dbReference type="Proteomes" id="UP000217446">
    <property type="component" value="Unassembled WGS sequence"/>
</dbReference>